<dbReference type="AlphaFoldDB" id="Q6ER48"/>
<name>Q6ER48_ORYSJ</name>
<reference evidence="2" key="1">
    <citation type="journal article" date="2005" name="Nature">
        <title>The map-based sequence of the rice genome.</title>
        <authorList>
            <consortium name="International rice genome sequencing project (IRGSP)"/>
            <person name="Matsumoto T."/>
            <person name="Wu J."/>
            <person name="Kanamori H."/>
            <person name="Katayose Y."/>
            <person name="Fujisawa M."/>
            <person name="Namiki N."/>
            <person name="Mizuno H."/>
            <person name="Yamamoto K."/>
            <person name="Antonio B.A."/>
            <person name="Baba T."/>
            <person name="Sakata K."/>
            <person name="Nagamura Y."/>
            <person name="Aoki H."/>
            <person name="Arikawa K."/>
            <person name="Arita K."/>
            <person name="Bito T."/>
            <person name="Chiden Y."/>
            <person name="Fujitsuka N."/>
            <person name="Fukunaka R."/>
            <person name="Hamada M."/>
            <person name="Harada C."/>
            <person name="Hayashi A."/>
            <person name="Hijishita S."/>
            <person name="Honda M."/>
            <person name="Hosokawa S."/>
            <person name="Ichikawa Y."/>
            <person name="Idonuma A."/>
            <person name="Iijima M."/>
            <person name="Ikeda M."/>
            <person name="Ikeno M."/>
            <person name="Ito K."/>
            <person name="Ito S."/>
            <person name="Ito T."/>
            <person name="Ito Y."/>
            <person name="Ito Y."/>
            <person name="Iwabuchi A."/>
            <person name="Kamiya K."/>
            <person name="Karasawa W."/>
            <person name="Kurita K."/>
            <person name="Katagiri S."/>
            <person name="Kikuta A."/>
            <person name="Kobayashi H."/>
            <person name="Kobayashi N."/>
            <person name="Machita K."/>
            <person name="Maehara T."/>
            <person name="Masukawa M."/>
            <person name="Mizubayashi T."/>
            <person name="Mukai Y."/>
            <person name="Nagasaki H."/>
            <person name="Nagata Y."/>
            <person name="Naito S."/>
            <person name="Nakashima M."/>
            <person name="Nakama Y."/>
            <person name="Nakamichi Y."/>
            <person name="Nakamura M."/>
            <person name="Meguro A."/>
            <person name="Negishi M."/>
            <person name="Ohta I."/>
            <person name="Ohta T."/>
            <person name="Okamoto M."/>
            <person name="Ono N."/>
            <person name="Saji S."/>
            <person name="Sakaguchi M."/>
            <person name="Sakai K."/>
            <person name="Shibata M."/>
            <person name="Shimokawa T."/>
            <person name="Song J."/>
            <person name="Takazaki Y."/>
            <person name="Terasawa K."/>
            <person name="Tsugane M."/>
            <person name="Tsuji K."/>
            <person name="Ueda S."/>
            <person name="Waki K."/>
            <person name="Yamagata H."/>
            <person name="Yamamoto M."/>
            <person name="Yamamoto S."/>
            <person name="Yamane H."/>
            <person name="Yoshiki S."/>
            <person name="Yoshihara R."/>
            <person name="Yukawa K."/>
            <person name="Zhong H."/>
            <person name="Yano M."/>
            <person name="Yuan Q."/>
            <person name="Ouyang S."/>
            <person name="Liu J."/>
            <person name="Jones K.M."/>
            <person name="Gansberger K."/>
            <person name="Moffat K."/>
            <person name="Hill J."/>
            <person name="Bera J."/>
            <person name="Fadrosh D."/>
            <person name="Jin S."/>
            <person name="Johri S."/>
            <person name="Kim M."/>
            <person name="Overton L."/>
            <person name="Reardon M."/>
            <person name="Tsitrin T."/>
            <person name="Vuong H."/>
            <person name="Weaver B."/>
            <person name="Ciecko A."/>
            <person name="Tallon L."/>
            <person name="Jackson J."/>
            <person name="Pai G."/>
            <person name="Aken S.V."/>
            <person name="Utterback T."/>
            <person name="Reidmuller S."/>
            <person name="Feldblyum T."/>
            <person name="Hsiao J."/>
            <person name="Zismann V."/>
            <person name="Iobst S."/>
            <person name="de Vazeille A.R."/>
            <person name="Buell C.R."/>
            <person name="Ying K."/>
            <person name="Li Y."/>
            <person name="Lu T."/>
            <person name="Huang Y."/>
            <person name="Zhao Q."/>
            <person name="Feng Q."/>
            <person name="Zhang L."/>
            <person name="Zhu J."/>
            <person name="Weng Q."/>
            <person name="Mu J."/>
            <person name="Lu Y."/>
            <person name="Fan D."/>
            <person name="Liu Y."/>
            <person name="Guan J."/>
            <person name="Zhang Y."/>
            <person name="Yu S."/>
            <person name="Liu X."/>
            <person name="Zhang Y."/>
            <person name="Hong G."/>
            <person name="Han B."/>
            <person name="Choisne N."/>
            <person name="Demange N."/>
            <person name="Orjeda G."/>
            <person name="Samain S."/>
            <person name="Cattolico L."/>
            <person name="Pelletier E."/>
            <person name="Couloux A."/>
            <person name="Segurens B."/>
            <person name="Wincker P."/>
            <person name="D'Hont A."/>
            <person name="Scarpelli C."/>
            <person name="Weissenbach J."/>
            <person name="Salanoubat M."/>
            <person name="Quetier F."/>
            <person name="Yu Y."/>
            <person name="Kim H.R."/>
            <person name="Rambo T."/>
            <person name="Currie J."/>
            <person name="Collura K."/>
            <person name="Luo M."/>
            <person name="Yang T."/>
            <person name="Ammiraju J.S.S."/>
            <person name="Engler F."/>
            <person name="Soderlund C."/>
            <person name="Wing R.A."/>
            <person name="Palmer L.E."/>
            <person name="de la Bastide M."/>
            <person name="Spiegel L."/>
            <person name="Nascimento L."/>
            <person name="Zutavern T."/>
            <person name="O'Shaughnessy A."/>
            <person name="Dike S."/>
            <person name="Dedhia N."/>
            <person name="Preston R."/>
            <person name="Balija V."/>
            <person name="McCombie W.R."/>
            <person name="Chow T."/>
            <person name="Chen H."/>
            <person name="Chung M."/>
            <person name="Chen C."/>
            <person name="Shaw J."/>
            <person name="Wu H."/>
            <person name="Hsiao K."/>
            <person name="Chao Y."/>
            <person name="Chu M."/>
            <person name="Cheng C."/>
            <person name="Hour A."/>
            <person name="Lee P."/>
            <person name="Lin S."/>
            <person name="Lin Y."/>
            <person name="Liou J."/>
            <person name="Liu S."/>
            <person name="Hsing Y."/>
            <person name="Raghuvanshi S."/>
            <person name="Mohanty A."/>
            <person name="Bharti A.K."/>
            <person name="Gaur A."/>
            <person name="Gupta V."/>
            <person name="Kumar D."/>
            <person name="Ravi V."/>
            <person name="Vij S."/>
            <person name="Kapur A."/>
            <person name="Khurana P."/>
            <person name="Khurana P."/>
            <person name="Khurana J.P."/>
            <person name="Tyagi A.K."/>
            <person name="Gaikwad K."/>
            <person name="Singh A."/>
            <person name="Dalal V."/>
            <person name="Srivastava S."/>
            <person name="Dixit A."/>
            <person name="Pal A.K."/>
            <person name="Ghazi I.A."/>
            <person name="Yadav M."/>
            <person name="Pandit A."/>
            <person name="Bhargava A."/>
            <person name="Sureshbabu K."/>
            <person name="Batra K."/>
            <person name="Sharma T.R."/>
            <person name="Mohapatra T."/>
            <person name="Singh N.K."/>
            <person name="Messing J."/>
            <person name="Nelson A.B."/>
            <person name="Fuks G."/>
            <person name="Kavchok S."/>
            <person name="Keizer G."/>
            <person name="Linton E."/>
            <person name="Llaca V."/>
            <person name="Song R."/>
            <person name="Tanyolac B."/>
            <person name="Young S."/>
            <person name="Ho-Il K."/>
            <person name="Hahn J.H."/>
            <person name="Sangsakoo G."/>
            <person name="Vanavichit A."/>
            <person name="de Mattos Luiz.A.T."/>
            <person name="Zimmer P.D."/>
            <person name="Malone G."/>
            <person name="Dellagostin O."/>
            <person name="de Oliveira A.C."/>
            <person name="Bevan M."/>
            <person name="Bancroft I."/>
            <person name="Minx P."/>
            <person name="Cordum H."/>
            <person name="Wilson R."/>
            <person name="Cheng Z."/>
            <person name="Jin W."/>
            <person name="Jiang J."/>
            <person name="Leong S.A."/>
            <person name="Iwama H."/>
            <person name="Gojobori T."/>
            <person name="Itoh T."/>
            <person name="Niimura Y."/>
            <person name="Fujii Y."/>
            <person name="Habara T."/>
            <person name="Sakai H."/>
            <person name="Sato Y."/>
            <person name="Wilson G."/>
            <person name="Kumar K."/>
            <person name="McCouch S."/>
            <person name="Juretic N."/>
            <person name="Hoen D."/>
            <person name="Wright S."/>
            <person name="Bruskiewich R."/>
            <person name="Bureau T."/>
            <person name="Miyao A."/>
            <person name="Hirochika H."/>
            <person name="Nishikawa T."/>
            <person name="Kadowaki K."/>
            <person name="Sugiura M."/>
            <person name="Burr B."/>
            <person name="Sasaki T."/>
        </authorList>
    </citation>
    <scope>NUCLEOTIDE SEQUENCE [LARGE SCALE GENOMIC DNA]</scope>
    <source>
        <strain evidence="2">cv. Nipponbare</strain>
    </source>
</reference>
<evidence type="ECO:0000313" key="1">
    <source>
        <dbReference type="EMBL" id="BAD28872.1"/>
    </source>
</evidence>
<gene>
    <name evidence="1" type="primary">OSJNBa0082C09.16</name>
</gene>
<reference evidence="2" key="2">
    <citation type="journal article" date="2008" name="Nucleic Acids Res.">
        <title>The rice annotation project database (RAP-DB): 2008 update.</title>
        <authorList>
            <consortium name="The rice annotation project (RAP)"/>
        </authorList>
    </citation>
    <scope>GENOME REANNOTATION</scope>
    <source>
        <strain evidence="2">cv. Nipponbare</strain>
    </source>
</reference>
<accession>Q6ER48</accession>
<proteinExistence type="predicted"/>
<protein>
    <submittedName>
        <fullName evidence="1">Uncharacterized protein</fullName>
    </submittedName>
</protein>
<organism evidence="1 2">
    <name type="scientific">Oryza sativa subsp. japonica</name>
    <name type="common">Rice</name>
    <dbReference type="NCBI Taxonomy" id="39947"/>
    <lineage>
        <taxon>Eukaryota</taxon>
        <taxon>Viridiplantae</taxon>
        <taxon>Streptophyta</taxon>
        <taxon>Embryophyta</taxon>
        <taxon>Tracheophyta</taxon>
        <taxon>Spermatophyta</taxon>
        <taxon>Magnoliopsida</taxon>
        <taxon>Liliopsida</taxon>
        <taxon>Poales</taxon>
        <taxon>Poaceae</taxon>
        <taxon>BOP clade</taxon>
        <taxon>Oryzoideae</taxon>
        <taxon>Oryzeae</taxon>
        <taxon>Oryzinae</taxon>
        <taxon>Oryza</taxon>
        <taxon>Oryza sativa</taxon>
    </lineage>
</organism>
<evidence type="ECO:0000313" key="2">
    <source>
        <dbReference type="Proteomes" id="UP000000763"/>
    </source>
</evidence>
<dbReference type="EMBL" id="AP005613">
    <property type="protein sequence ID" value="BAD28872.1"/>
    <property type="molecule type" value="Genomic_DNA"/>
</dbReference>
<sequence>MPVYQWRTGQSWPLISAGLANKFHIPLQPRHTQQARGARGGVPQLVLSIAALFRLPINVVRSTRRQAATTEETPWALTRGPPSLATSAIHGVGNSKSATTRQILATSSLSPRLL</sequence>
<dbReference type="Proteomes" id="UP000000763">
    <property type="component" value="Chromosome 2"/>
</dbReference>